<comment type="subcellular location">
    <subcellularLocation>
        <location evidence="1">Cell surface</location>
    </subcellularLocation>
</comment>
<dbReference type="PROSITE" id="PS00409">
    <property type="entry name" value="PROKAR_NTER_METHYL"/>
    <property type="match status" value="1"/>
</dbReference>
<organism evidence="5 6">
    <name type="scientific">Bhargavaea ullalensis</name>
    <dbReference type="NCBI Taxonomy" id="1265685"/>
    <lineage>
        <taxon>Bacteria</taxon>
        <taxon>Bacillati</taxon>
        <taxon>Bacillota</taxon>
        <taxon>Bacilli</taxon>
        <taxon>Bacillales</taxon>
        <taxon>Caryophanaceae</taxon>
        <taxon>Bhargavaea</taxon>
    </lineage>
</organism>
<dbReference type="NCBIfam" id="TIGR02532">
    <property type="entry name" value="IV_pilin_GFxxxE"/>
    <property type="match status" value="1"/>
</dbReference>
<accession>A0ABV2G8N0</accession>
<keyword evidence="2" id="KW-0178">Competence</keyword>
<name>A0ABV2G8N0_9BACL</name>
<dbReference type="SUPFAM" id="SSF54523">
    <property type="entry name" value="Pili subunits"/>
    <property type="match status" value="1"/>
</dbReference>
<dbReference type="InterPro" id="IPR045584">
    <property type="entry name" value="Pilin-like"/>
</dbReference>
<reference evidence="5 6" key="1">
    <citation type="submission" date="2024-06" db="EMBL/GenBank/DDBJ databases">
        <title>Genomic Encyclopedia of Type Strains, Phase IV (KMG-IV): sequencing the most valuable type-strain genomes for metagenomic binning, comparative biology and taxonomic classification.</title>
        <authorList>
            <person name="Goeker M."/>
        </authorList>
    </citation>
    <scope>NUCLEOTIDE SEQUENCE [LARGE SCALE GENOMIC DNA]</scope>
    <source>
        <strain evidence="5 6">DSM 26128</strain>
    </source>
</reference>
<proteinExistence type="predicted"/>
<keyword evidence="4" id="KW-0472">Membrane</keyword>
<feature type="transmembrane region" description="Helical" evidence="4">
    <location>
        <begin position="20"/>
        <end position="42"/>
    </location>
</feature>
<protein>
    <submittedName>
        <fullName evidence="5">Type IV pilus assembly protein PilA</fullName>
    </submittedName>
</protein>
<evidence type="ECO:0000256" key="3">
    <source>
        <dbReference type="SAM" id="MobiDB-lite"/>
    </source>
</evidence>
<dbReference type="InterPro" id="IPR012902">
    <property type="entry name" value="N_methyl_site"/>
</dbReference>
<evidence type="ECO:0000256" key="4">
    <source>
        <dbReference type="SAM" id="Phobius"/>
    </source>
</evidence>
<dbReference type="RefSeq" id="WP_354195027.1">
    <property type="nucleotide sequence ID" value="NZ_JBEPLW010000002.1"/>
</dbReference>
<feature type="region of interest" description="Disordered" evidence="3">
    <location>
        <begin position="125"/>
        <end position="147"/>
    </location>
</feature>
<gene>
    <name evidence="5" type="ORF">ABID49_000520</name>
</gene>
<dbReference type="Pfam" id="PF07963">
    <property type="entry name" value="N_methyl"/>
    <property type="match status" value="1"/>
</dbReference>
<dbReference type="PANTHER" id="PTHR30093">
    <property type="entry name" value="GENERAL SECRETION PATHWAY PROTEIN G"/>
    <property type="match status" value="1"/>
</dbReference>
<dbReference type="Proteomes" id="UP001549099">
    <property type="component" value="Unassembled WGS sequence"/>
</dbReference>
<dbReference type="Gene3D" id="3.30.700.10">
    <property type="entry name" value="Glycoprotein, Type 4 Pilin"/>
    <property type="match status" value="1"/>
</dbReference>
<keyword evidence="6" id="KW-1185">Reference proteome</keyword>
<evidence type="ECO:0000256" key="1">
    <source>
        <dbReference type="ARBA" id="ARBA00004241"/>
    </source>
</evidence>
<evidence type="ECO:0000256" key="2">
    <source>
        <dbReference type="ARBA" id="ARBA00023287"/>
    </source>
</evidence>
<evidence type="ECO:0000313" key="6">
    <source>
        <dbReference type="Proteomes" id="UP001549099"/>
    </source>
</evidence>
<sequence>MRNFVKNKLKEEKGLTLIELLAVIVILGIIAAIAIPAIGNIIENSRYNAVKGDALNVLSAAQIYYSETKTDTEGDVSVDKLKTDGYLETAGKIPDTATVSKASPRKLTAKDVKYSGDKTITFNGATTDDINKDDQKGSAPSINAIGG</sequence>
<keyword evidence="4" id="KW-1133">Transmembrane helix</keyword>
<evidence type="ECO:0000313" key="5">
    <source>
        <dbReference type="EMBL" id="MET3574638.1"/>
    </source>
</evidence>
<dbReference type="EMBL" id="JBEPLW010000002">
    <property type="protein sequence ID" value="MET3574638.1"/>
    <property type="molecule type" value="Genomic_DNA"/>
</dbReference>
<keyword evidence="4" id="KW-0812">Transmembrane</keyword>
<comment type="caution">
    <text evidence="5">The sequence shown here is derived from an EMBL/GenBank/DDBJ whole genome shotgun (WGS) entry which is preliminary data.</text>
</comment>